<reference evidence="16 17" key="1">
    <citation type="submission" date="2018-10" db="EMBL/GenBank/DDBJ databases">
        <title>Anaerotruncus faecis sp. nov., isolated from human feces.</title>
        <authorList>
            <person name="Wang Y.-J."/>
        </authorList>
    </citation>
    <scope>NUCLEOTIDE SEQUENCE [LARGE SCALE GENOMIC DNA]</scope>
    <source>
        <strain evidence="16 17">22A2-44</strain>
    </source>
</reference>
<dbReference type="CDD" id="cd00082">
    <property type="entry name" value="HisKA"/>
    <property type="match status" value="1"/>
</dbReference>
<evidence type="ECO:0000259" key="12">
    <source>
        <dbReference type="PROSITE" id="PS50109"/>
    </source>
</evidence>
<feature type="coiled-coil region" evidence="10">
    <location>
        <begin position="1135"/>
        <end position="1162"/>
    </location>
</feature>
<dbReference type="CDD" id="cd16922">
    <property type="entry name" value="HATPase_EvgS-ArcB-TorS-like"/>
    <property type="match status" value="1"/>
</dbReference>
<keyword evidence="5" id="KW-0808">Transferase</keyword>
<comment type="catalytic activity">
    <reaction evidence="1">
        <text>ATP + protein L-histidine = ADP + protein N-phospho-L-histidine.</text>
        <dbReference type="EC" id="2.7.13.3"/>
    </reaction>
</comment>
<keyword evidence="4 9" id="KW-0597">Phosphoprotein</keyword>
<dbReference type="EC" id="2.7.13.3" evidence="2"/>
<evidence type="ECO:0000256" key="6">
    <source>
        <dbReference type="ARBA" id="ARBA00022777"/>
    </source>
</evidence>
<evidence type="ECO:0000256" key="5">
    <source>
        <dbReference type="ARBA" id="ARBA00022679"/>
    </source>
</evidence>
<evidence type="ECO:0000256" key="9">
    <source>
        <dbReference type="PROSITE-ProRule" id="PRU00169"/>
    </source>
</evidence>
<dbReference type="PROSITE" id="PS50110">
    <property type="entry name" value="RESPONSE_REGULATORY"/>
    <property type="match status" value="1"/>
</dbReference>
<evidence type="ECO:0000313" key="16">
    <source>
        <dbReference type="EMBL" id="RLL13899.1"/>
    </source>
</evidence>
<evidence type="ECO:0000256" key="2">
    <source>
        <dbReference type="ARBA" id="ARBA00012438"/>
    </source>
</evidence>
<dbReference type="Gene3D" id="3.30.565.10">
    <property type="entry name" value="Histidine kinase-like ATPase, C-terminal domain"/>
    <property type="match status" value="1"/>
</dbReference>
<dbReference type="RefSeq" id="WP_121586110.1">
    <property type="nucleotide sequence ID" value="NZ_RCHT01000002.1"/>
</dbReference>
<dbReference type="CDD" id="cd17546">
    <property type="entry name" value="REC_hyHK_CKI1_RcsC-like"/>
    <property type="match status" value="1"/>
</dbReference>
<dbReference type="Gene3D" id="1.10.287.130">
    <property type="match status" value="1"/>
</dbReference>
<feature type="compositionally biased region" description="Low complexity" evidence="11">
    <location>
        <begin position="1399"/>
        <end position="1408"/>
    </location>
</feature>
<dbReference type="Pfam" id="PF00512">
    <property type="entry name" value="HisKA"/>
    <property type="match status" value="1"/>
</dbReference>
<keyword evidence="6 16" id="KW-0418">Kinase</keyword>
<dbReference type="Gene3D" id="3.40.50.2300">
    <property type="match status" value="1"/>
</dbReference>
<dbReference type="SMART" id="SM00387">
    <property type="entry name" value="HATPase_c"/>
    <property type="match status" value="1"/>
</dbReference>
<dbReference type="InterPro" id="IPR004358">
    <property type="entry name" value="Sig_transdc_His_kin-like_C"/>
</dbReference>
<dbReference type="SUPFAM" id="SSF52172">
    <property type="entry name" value="CheY-like"/>
    <property type="match status" value="1"/>
</dbReference>
<dbReference type="SMART" id="SM00388">
    <property type="entry name" value="HisKA"/>
    <property type="match status" value="1"/>
</dbReference>
<dbReference type="SUPFAM" id="SSF55874">
    <property type="entry name" value="ATPase domain of HSP90 chaperone/DNA topoisomerase II/histidine kinase"/>
    <property type="match status" value="1"/>
</dbReference>
<dbReference type="InterPro" id="IPR005467">
    <property type="entry name" value="His_kinase_dom"/>
</dbReference>
<keyword evidence="17" id="KW-1185">Reference proteome</keyword>
<dbReference type="NCBIfam" id="TIGR00229">
    <property type="entry name" value="sensory_box"/>
    <property type="match status" value="3"/>
</dbReference>
<evidence type="ECO:0000256" key="11">
    <source>
        <dbReference type="SAM" id="MobiDB-lite"/>
    </source>
</evidence>
<feature type="region of interest" description="Disordered" evidence="11">
    <location>
        <begin position="1397"/>
        <end position="1416"/>
    </location>
</feature>
<dbReference type="InterPro" id="IPR013655">
    <property type="entry name" value="PAS_fold_3"/>
</dbReference>
<dbReference type="InterPro" id="IPR000014">
    <property type="entry name" value="PAS"/>
</dbReference>
<feature type="domain" description="Histidine kinase" evidence="12">
    <location>
        <begin position="1172"/>
        <end position="1394"/>
    </location>
</feature>
<comment type="caution">
    <text evidence="16">The sequence shown here is derived from an EMBL/GenBank/DDBJ whole genome shotgun (WGS) entry which is preliminary data.</text>
</comment>
<dbReference type="SMART" id="SM00091">
    <property type="entry name" value="PAS"/>
    <property type="match status" value="5"/>
</dbReference>
<feature type="domain" description="PAC" evidence="15">
    <location>
        <begin position="339"/>
        <end position="390"/>
    </location>
</feature>
<dbReference type="InterPro" id="IPR011006">
    <property type="entry name" value="CheY-like_superfamily"/>
</dbReference>
<dbReference type="InterPro" id="IPR036890">
    <property type="entry name" value="HATPase_C_sf"/>
</dbReference>
<evidence type="ECO:0000256" key="10">
    <source>
        <dbReference type="SAM" id="Coils"/>
    </source>
</evidence>
<feature type="modified residue" description="4-aspartylphosphate" evidence="9">
    <location>
        <position position="1475"/>
    </location>
</feature>
<dbReference type="GO" id="GO:0000155">
    <property type="term" value="F:phosphorelay sensor kinase activity"/>
    <property type="evidence" value="ECO:0007669"/>
    <property type="project" value="InterPro"/>
</dbReference>
<dbReference type="SUPFAM" id="SSF47384">
    <property type="entry name" value="Homodimeric domain of signal transducing histidine kinase"/>
    <property type="match status" value="1"/>
</dbReference>
<evidence type="ECO:0000256" key="4">
    <source>
        <dbReference type="ARBA" id="ARBA00022553"/>
    </source>
</evidence>
<dbReference type="InterPro" id="IPR000700">
    <property type="entry name" value="PAS-assoc_C"/>
</dbReference>
<name>A0A498CS17_9FIRM</name>
<dbReference type="PROSITE" id="PS50109">
    <property type="entry name" value="HIS_KIN"/>
    <property type="match status" value="1"/>
</dbReference>
<dbReference type="PROSITE" id="PS50113">
    <property type="entry name" value="PAC"/>
    <property type="match status" value="3"/>
</dbReference>
<evidence type="ECO:0000256" key="7">
    <source>
        <dbReference type="ARBA" id="ARBA00023012"/>
    </source>
</evidence>
<dbReference type="SMART" id="SM00086">
    <property type="entry name" value="PAC"/>
    <property type="match status" value="5"/>
</dbReference>
<dbReference type="InterPro" id="IPR003594">
    <property type="entry name" value="HATPase_dom"/>
</dbReference>
<dbReference type="InterPro" id="IPR036097">
    <property type="entry name" value="HisK_dim/P_sf"/>
</dbReference>
<sequence length="1554" mass="174404">MTWETPLSAPEVRQLQAILDNDPVAIFVSDVESRRVLYANRRARETLLPPDGGEACCYHIAGYRSACPFCHAGRISRDDVLVREYRHPLNGRVYQLSGKLVDWGDRPAHIEYVRDVTEQRAESERADRLQEGLKETFTSVPCGLCVYRIEWPEIVPLYHNPAFYEIVGYSDEHVRSVREKTDYLGVHPEDVGLLREKIAAAYHGGGSVRHSYRLWNDRRGEYRWINLDGTIKTHEDGAKIFYGIYTDVSERVHLEEELKAANEKMQDIVNAIPGGVAIYRVSDIFETVYFSDGVPELTGYTVEEYRELIKRDAIEMTYPEDAAMVAAKAREALRDRTVADFEFRKLHRDGHIVWVHAQAKQVGEVRGRPLLQCVFHNITALKETQLELDHLVNSIPGGIAGYRVEEGRFVPTYFSAGVPALTGYTREEYGEIVRRDAFDAVYEADRPRVLAAARAALESGEVLDISCRMRHKNGTLVWLHLNGRRMGPLSESTRFYGVFTGMSAEAQLFQSIANETADGIYVIDRKNYDLLYINESRELFAKSGGRVGQKCYAALHGRDTPCGFCTLHSHAPDGKAHEMTVDGSGRFYTTRFMESDWNGIPAYVKYVHDVTEEVRTQKEKARLEQYFQTVVKHLPGGVAVVRYKPDGSMIPEFLSDGFAAMTGMTQEAAWELYRRDAMAGVHPDDREAVAARMAEFIGSGESSCELIYRLKKGDGGYIWVKNSLSMLQSEDGELRIYAGYHDMTREREEREELRKQFNDRILQHYRTPGPNALVVGHCNVTRDQILEIIDHTDSGLLSTFGTRRETFFMGLSNLVVDEEGRRIFREAYLNGPSQAAFDRGDTEIIRDFFVRLPKEKRGRYVRFKVNLVETPDTGDVTGILTVTDITEQTISERILRRLSVAGSDLVVDVDVPEDRYRVLNGEMDADDIPAQEGRHSDRIAYMLQKQVVPRDREQVKTLLDPDYIMERLQREDSYSFHYAILGERGEVLTKKLTVSAIDLRLGRVCLARADITDSVREQQGLLNVVAYTFELLSLIQVVTGRMTMHTRQTVLENLSPFVVEDYNASIKLIAERYNPEGGTEELERQLQLETMLRHLEEQPAGYDFVFPHRSEEGLRYKQITVLWGDGEHKTVCMVRADVTDMLAEERRSKKALEQALELAEEASRAKSDFLSSMSHDIRTPMNAIMGMTALASAYIDDPARIADCLRKISVSSRHLLSLINDILDMSKIERGKITLNRMEMSVPGLLEQLSTIIEPQARAAGLSFCARAGQVRQERFFGDALRVSQILLNLLSNAVKFTPEGGRVEFFAEELPAESAGRVRYRFVVRDTGIGMSEEFLASMFDPFSRSREATRVEGTGLGLSIAKGLVDLMGGTISVESRPGEGSVFTVELECEAGGASGPPAGKAAGPQSEAPSEEAPFAGRRILVAEDNEINAEILCGLLEIYGAQTVVRTNGAKAVREFRERAPGTYDAVLMDIQMPEMNGYEAARAIRGLDRPDARTVPIIAMTANAFSEDVQAALAAGMTAHVAKPIDTAILQSTLRRALEDAGGGPPRA</sequence>
<dbReference type="SUPFAM" id="SSF55785">
    <property type="entry name" value="PYP-like sensor domain (PAS domain)"/>
    <property type="match status" value="4"/>
</dbReference>
<evidence type="ECO:0000256" key="8">
    <source>
        <dbReference type="ARBA" id="ARBA00024867"/>
    </source>
</evidence>
<keyword evidence="10" id="KW-0175">Coiled coil</keyword>
<evidence type="ECO:0000259" key="15">
    <source>
        <dbReference type="PROSITE" id="PS50113"/>
    </source>
</evidence>
<dbReference type="InterPro" id="IPR001789">
    <property type="entry name" value="Sig_transdc_resp-reg_receiver"/>
</dbReference>
<feature type="domain" description="PAS" evidence="14">
    <location>
        <begin position="261"/>
        <end position="336"/>
    </location>
</feature>
<dbReference type="PRINTS" id="PR00344">
    <property type="entry name" value="BCTRLSENSOR"/>
</dbReference>
<dbReference type="PANTHER" id="PTHR43047">
    <property type="entry name" value="TWO-COMPONENT HISTIDINE PROTEIN KINASE"/>
    <property type="match status" value="1"/>
</dbReference>
<dbReference type="Gene3D" id="3.30.450.20">
    <property type="entry name" value="PAS domain"/>
    <property type="match status" value="5"/>
</dbReference>
<dbReference type="PROSITE" id="PS50112">
    <property type="entry name" value="PAS"/>
    <property type="match status" value="1"/>
</dbReference>
<dbReference type="EMBL" id="RCHT01000002">
    <property type="protein sequence ID" value="RLL13899.1"/>
    <property type="molecule type" value="Genomic_DNA"/>
</dbReference>
<feature type="domain" description="PAC" evidence="15">
    <location>
        <begin position="208"/>
        <end position="260"/>
    </location>
</feature>
<accession>A0A498CS17</accession>
<dbReference type="Pfam" id="PF02518">
    <property type="entry name" value="HATPase_c"/>
    <property type="match status" value="1"/>
</dbReference>
<evidence type="ECO:0000313" key="17">
    <source>
        <dbReference type="Proteomes" id="UP000276301"/>
    </source>
</evidence>
<feature type="domain" description="Response regulatory" evidence="13">
    <location>
        <begin position="1423"/>
        <end position="1544"/>
    </location>
</feature>
<evidence type="ECO:0000259" key="14">
    <source>
        <dbReference type="PROSITE" id="PS50112"/>
    </source>
</evidence>
<evidence type="ECO:0000256" key="3">
    <source>
        <dbReference type="ARBA" id="ARBA00018672"/>
    </source>
</evidence>
<feature type="domain" description="PAC" evidence="15">
    <location>
        <begin position="704"/>
        <end position="755"/>
    </location>
</feature>
<keyword evidence="7" id="KW-0902">Two-component regulatory system</keyword>
<comment type="function">
    <text evidence="8">May play the central regulatory role in sporulation. It may be an element of the effector pathway responsible for the activation of sporulation genes in response to nutritional stress. Spo0A may act in concert with spo0H (a sigma factor) to control the expression of some genes that are critical to the sporulation process.</text>
</comment>
<dbReference type="SMART" id="SM00448">
    <property type="entry name" value="REC"/>
    <property type="match status" value="1"/>
</dbReference>
<evidence type="ECO:0000256" key="1">
    <source>
        <dbReference type="ARBA" id="ARBA00000085"/>
    </source>
</evidence>
<gene>
    <name evidence="16" type="ORF">D4A47_03150</name>
</gene>
<dbReference type="InterPro" id="IPR001610">
    <property type="entry name" value="PAC"/>
</dbReference>
<dbReference type="InterPro" id="IPR003661">
    <property type="entry name" value="HisK_dim/P_dom"/>
</dbReference>
<evidence type="ECO:0000259" key="13">
    <source>
        <dbReference type="PROSITE" id="PS50110"/>
    </source>
</evidence>
<dbReference type="Proteomes" id="UP000276301">
    <property type="component" value="Unassembled WGS sequence"/>
</dbReference>
<dbReference type="Pfam" id="PF00072">
    <property type="entry name" value="Response_reg"/>
    <property type="match status" value="1"/>
</dbReference>
<protein>
    <recommendedName>
        <fullName evidence="3">Stage 0 sporulation protein A homolog</fullName>
        <ecNumber evidence="2">2.7.13.3</ecNumber>
    </recommendedName>
</protein>
<proteinExistence type="predicted"/>
<dbReference type="InterPro" id="IPR035965">
    <property type="entry name" value="PAS-like_dom_sf"/>
</dbReference>
<dbReference type="PANTHER" id="PTHR43047:SF78">
    <property type="entry name" value="SENSORY_REGULATORY PROTEIN RPFC"/>
    <property type="match status" value="1"/>
</dbReference>
<dbReference type="Pfam" id="PF08447">
    <property type="entry name" value="PAS_3"/>
    <property type="match status" value="4"/>
</dbReference>
<dbReference type="CDD" id="cd00130">
    <property type="entry name" value="PAS"/>
    <property type="match status" value="4"/>
</dbReference>
<organism evidence="16 17">
    <name type="scientific">Anaerotruncus massiliensis</name>
    <name type="common">ex Liu et al. 2021</name>
    <dbReference type="NCBI Taxonomy" id="2321404"/>
    <lineage>
        <taxon>Bacteria</taxon>
        <taxon>Bacillati</taxon>
        <taxon>Bacillota</taxon>
        <taxon>Clostridia</taxon>
        <taxon>Eubacteriales</taxon>
        <taxon>Oscillospiraceae</taxon>
        <taxon>Anaerotruncus</taxon>
    </lineage>
</organism>